<dbReference type="GO" id="GO:0016616">
    <property type="term" value="F:oxidoreductase activity, acting on the CH-OH group of donors, NAD or NADP as acceptor"/>
    <property type="evidence" value="ECO:0007669"/>
    <property type="project" value="TreeGrafter"/>
</dbReference>
<dbReference type="SUPFAM" id="SSF51735">
    <property type="entry name" value="NAD(P)-binding Rossmann-fold domains"/>
    <property type="match status" value="1"/>
</dbReference>
<evidence type="ECO:0000256" key="1">
    <source>
        <dbReference type="ARBA" id="ARBA00023002"/>
    </source>
</evidence>
<keyword evidence="5" id="KW-1185">Reference proteome</keyword>
<evidence type="ECO:0000256" key="2">
    <source>
        <dbReference type="ARBA" id="ARBA00023445"/>
    </source>
</evidence>
<name>A0A9P8UIN4_9PEZI</name>
<evidence type="ECO:0000313" key="5">
    <source>
        <dbReference type="Proteomes" id="UP000758603"/>
    </source>
</evidence>
<dbReference type="Pfam" id="PF01370">
    <property type="entry name" value="Epimerase"/>
    <property type="match status" value="1"/>
</dbReference>
<dbReference type="Proteomes" id="UP000758603">
    <property type="component" value="Unassembled WGS sequence"/>
</dbReference>
<dbReference type="AlphaFoldDB" id="A0A9P8UIN4"/>
<dbReference type="InterPro" id="IPR036291">
    <property type="entry name" value="NAD(P)-bd_dom_sf"/>
</dbReference>
<keyword evidence="1" id="KW-0560">Oxidoreductase</keyword>
<feature type="domain" description="NAD-dependent epimerase/dehydratase" evidence="3">
    <location>
        <begin position="7"/>
        <end position="259"/>
    </location>
</feature>
<sequence length="344" mass="36941">MSSKGLVLVTGANGFIGARTVEAFLNAGYSVRGTVRSSTSAQGLLTALPDAAAQGRLEIAEVPDITLPGAFDEALRGVTAVAHLATPVSFSFTDANYVVGTAVKGSKSILESAFKEPGVKHFVLMSSVVAILGEKPQGYVFTEADWNEQAPDLVAKLGNETPGPVIYSASKTLAERDFWKFREERKPNFTMTAINPVFVAGPPLVLPSSPDNINETTEFIWKVFSGQGISEKTISSGPFVDVRDVARLTVFGVEHGQDTDAQRYLAQSGWGSPQAVADVLCRQYPDRKTIICQGTPESDYLADFKTPPQAPQVDTSKAIRATGQGWIDLETMVLDAAKAFEKYL</sequence>
<dbReference type="InterPro" id="IPR001509">
    <property type="entry name" value="Epimerase_deHydtase"/>
</dbReference>
<gene>
    <name evidence="4" type="ORF">BKA67DRAFT_536775</name>
</gene>
<protein>
    <recommendedName>
        <fullName evidence="3">NAD-dependent epimerase/dehydratase domain-containing protein</fullName>
    </recommendedName>
</protein>
<dbReference type="EMBL" id="JAGPXC010000005">
    <property type="protein sequence ID" value="KAH6653078.1"/>
    <property type="molecule type" value="Genomic_DNA"/>
</dbReference>
<proteinExistence type="inferred from homology"/>
<comment type="similarity">
    <text evidence="2">Belongs to the NAD(P)-dependent epimerase/dehydratase family. Dihydroflavonol-4-reductase subfamily.</text>
</comment>
<reference evidence="4" key="1">
    <citation type="journal article" date="2021" name="Nat. Commun.">
        <title>Genetic determinants of endophytism in the Arabidopsis root mycobiome.</title>
        <authorList>
            <person name="Mesny F."/>
            <person name="Miyauchi S."/>
            <person name="Thiergart T."/>
            <person name="Pickel B."/>
            <person name="Atanasova L."/>
            <person name="Karlsson M."/>
            <person name="Huettel B."/>
            <person name="Barry K.W."/>
            <person name="Haridas S."/>
            <person name="Chen C."/>
            <person name="Bauer D."/>
            <person name="Andreopoulos W."/>
            <person name="Pangilinan J."/>
            <person name="LaButti K."/>
            <person name="Riley R."/>
            <person name="Lipzen A."/>
            <person name="Clum A."/>
            <person name="Drula E."/>
            <person name="Henrissat B."/>
            <person name="Kohler A."/>
            <person name="Grigoriev I.V."/>
            <person name="Martin F.M."/>
            <person name="Hacquard S."/>
        </authorList>
    </citation>
    <scope>NUCLEOTIDE SEQUENCE</scope>
    <source>
        <strain evidence="4">MPI-SDFR-AT-0073</strain>
    </source>
</reference>
<accession>A0A9P8UIN4</accession>
<dbReference type="PANTHER" id="PTHR10366">
    <property type="entry name" value="NAD DEPENDENT EPIMERASE/DEHYDRATASE"/>
    <property type="match status" value="1"/>
</dbReference>
<evidence type="ECO:0000259" key="3">
    <source>
        <dbReference type="Pfam" id="PF01370"/>
    </source>
</evidence>
<evidence type="ECO:0000313" key="4">
    <source>
        <dbReference type="EMBL" id="KAH6653078.1"/>
    </source>
</evidence>
<dbReference type="Gene3D" id="3.40.50.720">
    <property type="entry name" value="NAD(P)-binding Rossmann-like Domain"/>
    <property type="match status" value="1"/>
</dbReference>
<dbReference type="RefSeq" id="XP_045957355.1">
    <property type="nucleotide sequence ID" value="XM_046100211.1"/>
</dbReference>
<comment type="caution">
    <text evidence="4">The sequence shown here is derived from an EMBL/GenBank/DDBJ whole genome shotgun (WGS) entry which is preliminary data.</text>
</comment>
<dbReference type="OrthoDB" id="2735536at2759"/>
<dbReference type="InterPro" id="IPR050425">
    <property type="entry name" value="NAD(P)_dehydrat-like"/>
</dbReference>
<dbReference type="PANTHER" id="PTHR10366:SF564">
    <property type="entry name" value="STEROL-4-ALPHA-CARBOXYLATE 3-DEHYDROGENASE, DECARBOXYLATING"/>
    <property type="match status" value="1"/>
</dbReference>
<organism evidence="4 5">
    <name type="scientific">Truncatella angustata</name>
    <dbReference type="NCBI Taxonomy" id="152316"/>
    <lineage>
        <taxon>Eukaryota</taxon>
        <taxon>Fungi</taxon>
        <taxon>Dikarya</taxon>
        <taxon>Ascomycota</taxon>
        <taxon>Pezizomycotina</taxon>
        <taxon>Sordariomycetes</taxon>
        <taxon>Xylariomycetidae</taxon>
        <taxon>Amphisphaeriales</taxon>
        <taxon>Sporocadaceae</taxon>
        <taxon>Truncatella</taxon>
    </lineage>
</organism>
<dbReference type="GeneID" id="70129103"/>